<name>A0A5B1L9Q6_9ACTN</name>
<keyword evidence="4" id="KW-1185">Reference proteome</keyword>
<sequence>MSRALSCPTLAGVIASAFALSTALPIASTAVASPVAKTSVSRAVSGHGSRVARGETPCSAGQGYAVKAWIIAYGPGGTDGHAFMMLRNIGETQRHFHSITLMAGQALTFGTWGNREDGQGIYLNLEGHFFHKSGAYGNNVALSKNMCLGDFQWLRDNLEYYNEWSTTRNCSTFAAAIWNQLIAPGRVVDPDDGVWDGVDTPTRLAHSIDNYDELVDVDNLPNPPDSKVKRFRDPGNVDQVSPSSLEGSGGSSG</sequence>
<gene>
    <name evidence="3" type="ORF">F0U44_17700</name>
</gene>
<feature type="compositionally biased region" description="Basic and acidic residues" evidence="1">
    <location>
        <begin position="226"/>
        <end position="235"/>
    </location>
</feature>
<evidence type="ECO:0000256" key="2">
    <source>
        <dbReference type="SAM" id="SignalP"/>
    </source>
</evidence>
<protein>
    <submittedName>
        <fullName evidence="3">Uncharacterized protein</fullName>
    </submittedName>
</protein>
<reference evidence="3 4" key="2">
    <citation type="submission" date="2019-09" db="EMBL/GenBank/DDBJ databases">
        <authorList>
            <person name="Jin C."/>
        </authorList>
    </citation>
    <scope>NUCLEOTIDE SEQUENCE [LARGE SCALE GENOMIC DNA]</scope>
    <source>
        <strain evidence="3 4">BN130099</strain>
    </source>
</reference>
<evidence type="ECO:0000313" key="4">
    <source>
        <dbReference type="Proteomes" id="UP000325003"/>
    </source>
</evidence>
<proteinExistence type="predicted"/>
<organism evidence="3 4">
    <name type="scientific">Nocardioides humilatus</name>
    <dbReference type="NCBI Taxonomy" id="2607660"/>
    <lineage>
        <taxon>Bacteria</taxon>
        <taxon>Bacillati</taxon>
        <taxon>Actinomycetota</taxon>
        <taxon>Actinomycetes</taxon>
        <taxon>Propionibacteriales</taxon>
        <taxon>Nocardioidaceae</taxon>
        <taxon>Nocardioides</taxon>
    </lineage>
</organism>
<dbReference type="AlphaFoldDB" id="A0A5B1L9Q6"/>
<feature type="signal peptide" evidence="2">
    <location>
        <begin position="1"/>
        <end position="19"/>
    </location>
</feature>
<evidence type="ECO:0000313" key="3">
    <source>
        <dbReference type="EMBL" id="KAA1417014.1"/>
    </source>
</evidence>
<comment type="caution">
    <text evidence="3">The sequence shown here is derived from an EMBL/GenBank/DDBJ whole genome shotgun (WGS) entry which is preliminary data.</text>
</comment>
<feature type="chain" id="PRO_5039454396" evidence="2">
    <location>
        <begin position="20"/>
        <end position="253"/>
    </location>
</feature>
<accession>A0A5B1L9Q6</accession>
<dbReference type="EMBL" id="VUJV01000006">
    <property type="protein sequence ID" value="KAA1417014.1"/>
    <property type="molecule type" value="Genomic_DNA"/>
</dbReference>
<dbReference type="Proteomes" id="UP000325003">
    <property type="component" value="Unassembled WGS sequence"/>
</dbReference>
<dbReference type="RefSeq" id="WP_149729684.1">
    <property type="nucleotide sequence ID" value="NZ_VUJV01000006.1"/>
</dbReference>
<evidence type="ECO:0000256" key="1">
    <source>
        <dbReference type="SAM" id="MobiDB-lite"/>
    </source>
</evidence>
<reference evidence="3 4" key="1">
    <citation type="submission" date="2019-09" db="EMBL/GenBank/DDBJ databases">
        <title>Nocardioides panacisoli sp. nov., isolated from the soil of a ginseng field.</title>
        <authorList>
            <person name="Cho C."/>
        </authorList>
    </citation>
    <scope>NUCLEOTIDE SEQUENCE [LARGE SCALE GENOMIC DNA]</scope>
    <source>
        <strain evidence="3 4">BN130099</strain>
    </source>
</reference>
<feature type="region of interest" description="Disordered" evidence="1">
    <location>
        <begin position="215"/>
        <end position="253"/>
    </location>
</feature>
<keyword evidence="2" id="KW-0732">Signal</keyword>